<comment type="caution">
    <text evidence="1">The sequence shown here is derived from an EMBL/GenBank/DDBJ whole genome shotgun (WGS) entry which is preliminary data.</text>
</comment>
<keyword evidence="2" id="KW-1185">Reference proteome</keyword>
<sequence length="277" mass="32379">MDNKVELLIQQYEHFNVGEHEKIDEGYARFNVITTSLKALCTTYINKNYVRNFFRALHPRWRAKVTANEESKDLNTLQMDELMGNLKVHEVIMKKDDEISKGKKEKNKSLALKAKHSNSSSEEDDQSNSDNGEEYGMAMKEFKKLFRRKEKFVRQPRNEKRSFNNNRISTQDEKKDKSKLPPPFVSMYGKNWECTFVENCNLLDIPYDGEAQTRPSNSERARSHESDEDENNEEATSGNDDAPITRKELEKLNKKIDKATSCQRKFFVFSEVHFQNA</sequence>
<evidence type="ECO:0000313" key="2">
    <source>
        <dbReference type="Proteomes" id="UP001056120"/>
    </source>
</evidence>
<accession>A0ACB9JHL9</accession>
<organism evidence="1 2">
    <name type="scientific">Smallanthus sonchifolius</name>
    <dbReference type="NCBI Taxonomy" id="185202"/>
    <lineage>
        <taxon>Eukaryota</taxon>
        <taxon>Viridiplantae</taxon>
        <taxon>Streptophyta</taxon>
        <taxon>Embryophyta</taxon>
        <taxon>Tracheophyta</taxon>
        <taxon>Spermatophyta</taxon>
        <taxon>Magnoliopsida</taxon>
        <taxon>eudicotyledons</taxon>
        <taxon>Gunneridae</taxon>
        <taxon>Pentapetalae</taxon>
        <taxon>asterids</taxon>
        <taxon>campanulids</taxon>
        <taxon>Asterales</taxon>
        <taxon>Asteraceae</taxon>
        <taxon>Asteroideae</taxon>
        <taxon>Heliantheae alliance</taxon>
        <taxon>Millerieae</taxon>
        <taxon>Smallanthus</taxon>
    </lineage>
</organism>
<gene>
    <name evidence="1" type="ORF">L1987_13676</name>
</gene>
<reference evidence="1 2" key="2">
    <citation type="journal article" date="2022" name="Mol. Ecol. Resour.">
        <title>The genomes of chicory, endive, great burdock and yacon provide insights into Asteraceae paleo-polyploidization history and plant inulin production.</title>
        <authorList>
            <person name="Fan W."/>
            <person name="Wang S."/>
            <person name="Wang H."/>
            <person name="Wang A."/>
            <person name="Jiang F."/>
            <person name="Liu H."/>
            <person name="Zhao H."/>
            <person name="Xu D."/>
            <person name="Zhang Y."/>
        </authorList>
    </citation>
    <scope>NUCLEOTIDE SEQUENCE [LARGE SCALE GENOMIC DNA]</scope>
    <source>
        <strain evidence="2">cv. Yunnan</strain>
        <tissue evidence="1">Leaves</tissue>
    </source>
</reference>
<name>A0ACB9JHL9_9ASTR</name>
<protein>
    <submittedName>
        <fullName evidence="1">Uncharacterized protein</fullName>
    </submittedName>
</protein>
<proteinExistence type="predicted"/>
<reference evidence="2" key="1">
    <citation type="journal article" date="2022" name="Mol. Ecol. Resour.">
        <title>The genomes of chicory, endive, great burdock and yacon provide insights into Asteraceae palaeo-polyploidization history and plant inulin production.</title>
        <authorList>
            <person name="Fan W."/>
            <person name="Wang S."/>
            <person name="Wang H."/>
            <person name="Wang A."/>
            <person name="Jiang F."/>
            <person name="Liu H."/>
            <person name="Zhao H."/>
            <person name="Xu D."/>
            <person name="Zhang Y."/>
        </authorList>
    </citation>
    <scope>NUCLEOTIDE SEQUENCE [LARGE SCALE GENOMIC DNA]</scope>
    <source>
        <strain evidence="2">cv. Yunnan</strain>
    </source>
</reference>
<evidence type="ECO:0000313" key="1">
    <source>
        <dbReference type="EMBL" id="KAI3819824.1"/>
    </source>
</evidence>
<dbReference type="Proteomes" id="UP001056120">
    <property type="component" value="Linkage Group LG04"/>
</dbReference>
<dbReference type="EMBL" id="CM042021">
    <property type="protein sequence ID" value="KAI3819824.1"/>
    <property type="molecule type" value="Genomic_DNA"/>
</dbReference>